<keyword evidence="2" id="KW-1185">Reference proteome</keyword>
<gene>
    <name evidence="1" type="ORF">V1525DRAFT_409861</name>
</gene>
<accession>A0ACC3SV36</accession>
<sequence>MSSEEGRFTRTDVQRMLRRRDLSDCEVMKYLQFQCNLPGKIDEVPGCRPVTRYLALCKDRKGNTPTVELTNGEIHLDAATQVLFHTASRSR</sequence>
<organism evidence="1 2">
    <name type="scientific">Lipomyces kononenkoae</name>
    <name type="common">Yeast</name>
    <dbReference type="NCBI Taxonomy" id="34357"/>
    <lineage>
        <taxon>Eukaryota</taxon>
        <taxon>Fungi</taxon>
        <taxon>Dikarya</taxon>
        <taxon>Ascomycota</taxon>
        <taxon>Saccharomycotina</taxon>
        <taxon>Lipomycetes</taxon>
        <taxon>Lipomycetales</taxon>
        <taxon>Lipomycetaceae</taxon>
        <taxon>Lipomyces</taxon>
    </lineage>
</organism>
<dbReference type="EMBL" id="MU971414">
    <property type="protein sequence ID" value="KAK9235486.1"/>
    <property type="molecule type" value="Genomic_DNA"/>
</dbReference>
<evidence type="ECO:0000313" key="2">
    <source>
        <dbReference type="Proteomes" id="UP001433508"/>
    </source>
</evidence>
<comment type="caution">
    <text evidence="1">The sequence shown here is derived from an EMBL/GenBank/DDBJ whole genome shotgun (WGS) entry which is preliminary data.</text>
</comment>
<proteinExistence type="predicted"/>
<reference evidence="2" key="1">
    <citation type="journal article" date="2024" name="Front. Bioeng. Biotechnol.">
        <title>Genome-scale model development and genomic sequencing of the oleaginous clade Lipomyces.</title>
        <authorList>
            <person name="Czajka J.J."/>
            <person name="Han Y."/>
            <person name="Kim J."/>
            <person name="Mondo S.J."/>
            <person name="Hofstad B.A."/>
            <person name="Robles A."/>
            <person name="Haridas S."/>
            <person name="Riley R."/>
            <person name="LaButti K."/>
            <person name="Pangilinan J."/>
            <person name="Andreopoulos W."/>
            <person name="Lipzen A."/>
            <person name="Yan J."/>
            <person name="Wang M."/>
            <person name="Ng V."/>
            <person name="Grigoriev I.V."/>
            <person name="Spatafora J.W."/>
            <person name="Magnuson J.K."/>
            <person name="Baker S.E."/>
            <person name="Pomraning K.R."/>
        </authorList>
    </citation>
    <scope>NUCLEOTIDE SEQUENCE [LARGE SCALE GENOMIC DNA]</scope>
    <source>
        <strain evidence="2">CBS 7786</strain>
    </source>
</reference>
<evidence type="ECO:0000313" key="1">
    <source>
        <dbReference type="EMBL" id="KAK9235486.1"/>
    </source>
</evidence>
<name>A0ACC3SV36_LIPKO</name>
<protein>
    <submittedName>
        <fullName evidence="1">Uncharacterized protein</fullName>
    </submittedName>
</protein>
<dbReference type="Proteomes" id="UP001433508">
    <property type="component" value="Unassembled WGS sequence"/>
</dbReference>